<gene>
    <name evidence="1" type="ORF">ACJDU8_02760</name>
</gene>
<dbReference type="EMBL" id="JBJHZX010000003">
    <property type="protein sequence ID" value="MFL0194498.1"/>
    <property type="molecule type" value="Genomic_DNA"/>
</dbReference>
<accession>A0ABW8SGZ9</accession>
<evidence type="ECO:0000313" key="2">
    <source>
        <dbReference type="Proteomes" id="UP001623660"/>
    </source>
</evidence>
<sequence length="109" mass="12590">MRFKGLWNICEVKVINGDYFNLEVESFVRIHDGGKGEFKFGLNTGDLTGKVVYQGSTEKFIFKWLGMDKLKILNGSAWIEIVEEDFIEGEVTSYDGNQWRIKAKKNKFV</sequence>
<comment type="caution">
    <text evidence="1">The sequence shown here is derived from an EMBL/GenBank/DDBJ whole genome shotgun (WGS) entry which is preliminary data.</text>
</comment>
<protein>
    <submittedName>
        <fullName evidence="1">Uncharacterized protein</fullName>
    </submittedName>
</protein>
<dbReference type="Proteomes" id="UP001623660">
    <property type="component" value="Unassembled WGS sequence"/>
</dbReference>
<organism evidence="1 2">
    <name type="scientific">Candidatus Clostridium eludens</name>
    <dbReference type="NCBI Taxonomy" id="3381663"/>
    <lineage>
        <taxon>Bacteria</taxon>
        <taxon>Bacillati</taxon>
        <taxon>Bacillota</taxon>
        <taxon>Clostridia</taxon>
        <taxon>Eubacteriales</taxon>
        <taxon>Clostridiaceae</taxon>
        <taxon>Clostridium</taxon>
    </lineage>
</organism>
<reference evidence="1 2" key="1">
    <citation type="submission" date="2024-11" db="EMBL/GenBank/DDBJ databases">
        <authorList>
            <person name="Heng Y.C."/>
            <person name="Lim A.C.H."/>
            <person name="Lee J.K.Y."/>
            <person name="Kittelmann S."/>
        </authorList>
    </citation>
    <scope>NUCLEOTIDE SEQUENCE [LARGE SCALE GENOMIC DNA]</scope>
    <source>
        <strain evidence="1 2">WILCCON 0269</strain>
    </source>
</reference>
<evidence type="ECO:0000313" key="1">
    <source>
        <dbReference type="EMBL" id="MFL0194498.1"/>
    </source>
</evidence>
<keyword evidence="2" id="KW-1185">Reference proteome</keyword>
<dbReference type="RefSeq" id="WP_406790623.1">
    <property type="nucleotide sequence ID" value="NZ_JBJHZX010000003.1"/>
</dbReference>
<proteinExistence type="predicted"/>
<name>A0ABW8SGZ9_9CLOT</name>